<dbReference type="AlphaFoldDB" id="A0A0E0JL04"/>
<organism evidence="1">
    <name type="scientific">Oryza punctata</name>
    <name type="common">Red rice</name>
    <dbReference type="NCBI Taxonomy" id="4537"/>
    <lineage>
        <taxon>Eukaryota</taxon>
        <taxon>Viridiplantae</taxon>
        <taxon>Streptophyta</taxon>
        <taxon>Embryophyta</taxon>
        <taxon>Tracheophyta</taxon>
        <taxon>Spermatophyta</taxon>
        <taxon>Magnoliopsida</taxon>
        <taxon>Liliopsida</taxon>
        <taxon>Poales</taxon>
        <taxon>Poaceae</taxon>
        <taxon>BOP clade</taxon>
        <taxon>Oryzoideae</taxon>
        <taxon>Oryzeae</taxon>
        <taxon>Oryzinae</taxon>
        <taxon>Oryza</taxon>
    </lineage>
</organism>
<evidence type="ECO:0000313" key="1">
    <source>
        <dbReference type="EnsemblPlants" id="OPUNC01G22440.1"/>
    </source>
</evidence>
<keyword evidence="2" id="KW-1185">Reference proteome</keyword>
<dbReference type="Proteomes" id="UP000026962">
    <property type="component" value="Chromosome 1"/>
</dbReference>
<accession>A0A0E0JL04</accession>
<sequence>MAMEEEQWWGGGAVVAIEEERWWRRRRSGDGGVAVIDLRHCYISLNHKLVSSSVRLHHLDLLLRCHHQLAPYYLPRLNLHRLLASFILIFCYNFDQFRECVLG</sequence>
<reference evidence="1" key="2">
    <citation type="submission" date="2018-05" db="EMBL/GenBank/DDBJ databases">
        <title>OpunRS2 (Oryza punctata Reference Sequence Version 2).</title>
        <authorList>
            <person name="Zhang J."/>
            <person name="Kudrna D."/>
            <person name="Lee S."/>
            <person name="Talag J."/>
            <person name="Welchert J."/>
            <person name="Wing R.A."/>
        </authorList>
    </citation>
    <scope>NUCLEOTIDE SEQUENCE [LARGE SCALE GENOMIC DNA]</scope>
</reference>
<evidence type="ECO:0000313" key="2">
    <source>
        <dbReference type="Proteomes" id="UP000026962"/>
    </source>
</evidence>
<protein>
    <submittedName>
        <fullName evidence="1">Uncharacterized protein</fullName>
    </submittedName>
</protein>
<dbReference type="HOGENOM" id="CLU_2268142_0_0_1"/>
<name>A0A0E0JL04_ORYPU</name>
<dbReference type="Gramene" id="OPUNC01G22440.1">
    <property type="protein sequence ID" value="OPUNC01G22440.1"/>
    <property type="gene ID" value="OPUNC01G22440"/>
</dbReference>
<reference evidence="1" key="1">
    <citation type="submission" date="2015-04" db="UniProtKB">
        <authorList>
            <consortium name="EnsemblPlants"/>
        </authorList>
    </citation>
    <scope>IDENTIFICATION</scope>
</reference>
<proteinExistence type="predicted"/>
<dbReference type="EnsemblPlants" id="OPUNC01G22440.1">
    <property type="protein sequence ID" value="OPUNC01G22440.1"/>
    <property type="gene ID" value="OPUNC01G22440"/>
</dbReference>